<accession>A0A2I0R6Z9</accession>
<sequence length="579" mass="66845">MKTHPIVLFLALIILGSCASLKKSSDLDKQNSSSESALDSVFIDYQPKIPETEYRVFRASKEDKSGWMNVEGKWIIAPEYDIDFKREWSEGINVCRKNGKYGAINYSHEIVIPFEYNFPPDDCSDGLILVSDSLRREAYFSKSGVQMTDFKRRQPEFRHGFAVIKSNRERFAYYPRITLKNSKGRTDIYKGDFFVVNNQFDTLLQFQNVPFFLGFGSLNNNRRTFFLYPFISLHADVGISYGQYGYLDKKGEIAIAPKFRALDVFTPVSQGVVRDADCPFNSNLSKVRLNNDYFFIDTIGNKQFELKSSREKLHDVGNFNNYGIAGYRTFGKVSNSSMIHLIDSTGTIVHEAYESDAPLSYGGGLISHQPDNYCIPIFDMKNNLFRIHTPDFVPFTTFPIMDSSKSIYYKYRDLFGKELNDEFVLTQFEIKKDVPGYASSHKCLIDKNGNAKSSRFPFKSLLSSTFGNFTLTDTTTRTSTFYDFNKNALFECDSCFFVYDFRLRHNGIYKVLFPNGSPKYINYKGKVLSDKFDSMNEKIYDISSQVRNYDQNTQQRLNVTEEEIIQLFEESIMNERIMK</sequence>
<dbReference type="AlphaFoldDB" id="A0A2I0R6Z9"/>
<dbReference type="PROSITE" id="PS51257">
    <property type="entry name" value="PROKAR_LIPOPROTEIN"/>
    <property type="match status" value="1"/>
</dbReference>
<dbReference type="Pfam" id="PF14903">
    <property type="entry name" value="WG_beta_rep"/>
    <property type="match status" value="2"/>
</dbReference>
<organism evidence="1 2">
    <name type="scientific">Brumimicrobium salinarum</name>
    <dbReference type="NCBI Taxonomy" id="2058658"/>
    <lineage>
        <taxon>Bacteria</taxon>
        <taxon>Pseudomonadati</taxon>
        <taxon>Bacteroidota</taxon>
        <taxon>Flavobacteriia</taxon>
        <taxon>Flavobacteriales</taxon>
        <taxon>Crocinitomicaceae</taxon>
        <taxon>Brumimicrobium</taxon>
    </lineage>
</organism>
<protein>
    <recommendedName>
        <fullName evidence="3">WG repeat-containing protein</fullName>
    </recommendedName>
</protein>
<proteinExistence type="predicted"/>
<dbReference type="PANTHER" id="PTHR37841:SF1">
    <property type="entry name" value="DUF3298 DOMAIN-CONTAINING PROTEIN"/>
    <property type="match status" value="1"/>
</dbReference>
<evidence type="ECO:0008006" key="3">
    <source>
        <dbReference type="Google" id="ProtNLM"/>
    </source>
</evidence>
<dbReference type="PANTHER" id="PTHR37841">
    <property type="entry name" value="GLR2918 PROTEIN"/>
    <property type="match status" value="1"/>
</dbReference>
<keyword evidence="2" id="KW-1185">Reference proteome</keyword>
<gene>
    <name evidence="1" type="ORF">CW751_02145</name>
</gene>
<dbReference type="Proteomes" id="UP000236654">
    <property type="component" value="Unassembled WGS sequence"/>
</dbReference>
<comment type="caution">
    <text evidence="1">The sequence shown here is derived from an EMBL/GenBank/DDBJ whole genome shotgun (WGS) entry which is preliminary data.</text>
</comment>
<name>A0A2I0R6Z9_9FLAO</name>
<dbReference type="RefSeq" id="WP_101333305.1">
    <property type="nucleotide sequence ID" value="NZ_PJNI01000001.1"/>
</dbReference>
<dbReference type="InterPro" id="IPR032774">
    <property type="entry name" value="WG_beta_rep"/>
</dbReference>
<reference evidence="1 2" key="1">
    <citation type="submission" date="2017-12" db="EMBL/GenBank/DDBJ databases">
        <title>The draft genome sequence of Brumimicrobium saltpan LHR20.</title>
        <authorList>
            <person name="Do Z.-J."/>
            <person name="Luo H.-R."/>
        </authorList>
    </citation>
    <scope>NUCLEOTIDE SEQUENCE [LARGE SCALE GENOMIC DNA]</scope>
    <source>
        <strain evidence="1 2">LHR20</strain>
    </source>
</reference>
<dbReference type="OrthoDB" id="5464673at2"/>
<evidence type="ECO:0000313" key="1">
    <source>
        <dbReference type="EMBL" id="PKR82160.1"/>
    </source>
</evidence>
<evidence type="ECO:0000313" key="2">
    <source>
        <dbReference type="Proteomes" id="UP000236654"/>
    </source>
</evidence>
<dbReference type="EMBL" id="PJNI01000001">
    <property type="protein sequence ID" value="PKR82160.1"/>
    <property type="molecule type" value="Genomic_DNA"/>
</dbReference>